<dbReference type="SUPFAM" id="SSF51735">
    <property type="entry name" value="NAD(P)-binding Rossmann-fold domains"/>
    <property type="match status" value="1"/>
</dbReference>
<keyword evidence="3" id="KW-0444">Lipid biosynthesis</keyword>
<dbReference type="InterPro" id="IPR057326">
    <property type="entry name" value="KR_dom"/>
</dbReference>
<keyword evidence="7" id="KW-0443">Lipid metabolism</keyword>
<dbReference type="PANTHER" id="PTHR42879:SF2">
    <property type="entry name" value="3-OXOACYL-[ACYL-CARRIER-PROTEIN] REDUCTASE FABG"/>
    <property type="match status" value="1"/>
</dbReference>
<dbReference type="InterPro" id="IPR011284">
    <property type="entry name" value="3oxo_ACP_reduc"/>
</dbReference>
<dbReference type="PRINTS" id="PR00081">
    <property type="entry name" value="GDHRDH"/>
</dbReference>
<keyword evidence="6" id="KW-0560">Oxidoreductase</keyword>
<dbReference type="Gene3D" id="3.40.50.720">
    <property type="entry name" value="NAD(P)-binding Rossmann-like Domain"/>
    <property type="match status" value="1"/>
</dbReference>
<dbReference type="CDD" id="cd05333">
    <property type="entry name" value="BKR_SDR_c"/>
    <property type="match status" value="1"/>
</dbReference>
<accession>A0A6J6Y1Q4</accession>
<evidence type="ECO:0000259" key="9">
    <source>
        <dbReference type="SMART" id="SM00822"/>
    </source>
</evidence>
<feature type="domain" description="Ketoreductase" evidence="9">
    <location>
        <begin position="18"/>
        <end position="195"/>
    </location>
</feature>
<evidence type="ECO:0000256" key="7">
    <source>
        <dbReference type="ARBA" id="ARBA00023098"/>
    </source>
</evidence>
<proteinExistence type="inferred from homology"/>
<evidence type="ECO:0000256" key="1">
    <source>
        <dbReference type="ARBA" id="ARBA00005194"/>
    </source>
</evidence>
<keyword evidence="4" id="KW-0276">Fatty acid metabolism</keyword>
<dbReference type="PRINTS" id="PR00080">
    <property type="entry name" value="SDRFAMILY"/>
</dbReference>
<evidence type="ECO:0000256" key="5">
    <source>
        <dbReference type="ARBA" id="ARBA00022857"/>
    </source>
</evidence>
<dbReference type="GO" id="GO:0004316">
    <property type="term" value="F:3-oxoacyl-[acyl-carrier-protein] reductase (NADPH) activity"/>
    <property type="evidence" value="ECO:0007669"/>
    <property type="project" value="InterPro"/>
</dbReference>
<evidence type="ECO:0000256" key="2">
    <source>
        <dbReference type="ARBA" id="ARBA00006484"/>
    </source>
</evidence>
<evidence type="ECO:0000256" key="3">
    <source>
        <dbReference type="ARBA" id="ARBA00022516"/>
    </source>
</evidence>
<dbReference type="InterPro" id="IPR002347">
    <property type="entry name" value="SDR_fam"/>
</dbReference>
<dbReference type="NCBIfam" id="NF005559">
    <property type="entry name" value="PRK07231.1"/>
    <property type="match status" value="1"/>
</dbReference>
<dbReference type="SMART" id="SM00822">
    <property type="entry name" value="PKS_KR"/>
    <property type="match status" value="1"/>
</dbReference>
<dbReference type="InterPro" id="IPR050259">
    <property type="entry name" value="SDR"/>
</dbReference>
<dbReference type="NCBIfam" id="NF004197">
    <property type="entry name" value="PRK05653.1-1"/>
    <property type="match status" value="1"/>
</dbReference>
<keyword evidence="5" id="KW-0521">NADP</keyword>
<dbReference type="InterPro" id="IPR020904">
    <property type="entry name" value="Sc_DH/Rdtase_CS"/>
</dbReference>
<dbReference type="InterPro" id="IPR036291">
    <property type="entry name" value="NAD(P)-bd_dom_sf"/>
</dbReference>
<dbReference type="PROSITE" id="PS00061">
    <property type="entry name" value="ADH_SHORT"/>
    <property type="match status" value="1"/>
</dbReference>
<dbReference type="EMBL" id="CAFAAK010000148">
    <property type="protein sequence ID" value="CAB4803571.1"/>
    <property type="molecule type" value="Genomic_DNA"/>
</dbReference>
<dbReference type="GO" id="GO:0051287">
    <property type="term" value="F:NAD binding"/>
    <property type="evidence" value="ECO:0007669"/>
    <property type="project" value="InterPro"/>
</dbReference>
<name>A0A6J6Y1Q4_9ZZZZ</name>
<keyword evidence="8" id="KW-0275">Fatty acid biosynthesis</keyword>
<evidence type="ECO:0000313" key="10">
    <source>
        <dbReference type="EMBL" id="CAB4803571.1"/>
    </source>
</evidence>
<comment type="similarity">
    <text evidence="2">Belongs to the short-chain dehydrogenases/reductases (SDR) family.</text>
</comment>
<dbReference type="PANTHER" id="PTHR42879">
    <property type="entry name" value="3-OXOACYL-(ACYL-CARRIER-PROTEIN) REDUCTASE"/>
    <property type="match status" value="1"/>
</dbReference>
<dbReference type="FunFam" id="3.40.50.720:FF:000037">
    <property type="entry name" value="3-oxoacyl-[acyl-carrier-protein] reductase FabG"/>
    <property type="match status" value="1"/>
</dbReference>
<evidence type="ECO:0000256" key="6">
    <source>
        <dbReference type="ARBA" id="ARBA00023002"/>
    </source>
</evidence>
<dbReference type="NCBIfam" id="TIGR01830">
    <property type="entry name" value="3oxo_ACP_reduc"/>
    <property type="match status" value="1"/>
</dbReference>
<evidence type="ECO:0000256" key="8">
    <source>
        <dbReference type="ARBA" id="ARBA00023160"/>
    </source>
</evidence>
<protein>
    <submittedName>
        <fullName evidence="10">Unannotated protein</fullName>
    </submittedName>
</protein>
<dbReference type="Pfam" id="PF13561">
    <property type="entry name" value="adh_short_C2"/>
    <property type="match status" value="1"/>
</dbReference>
<gene>
    <name evidence="10" type="ORF">UFOPK3024_00730</name>
</gene>
<evidence type="ECO:0000256" key="4">
    <source>
        <dbReference type="ARBA" id="ARBA00022832"/>
    </source>
</evidence>
<dbReference type="NCBIfam" id="NF009466">
    <property type="entry name" value="PRK12826.1-2"/>
    <property type="match status" value="1"/>
</dbReference>
<dbReference type="AlphaFoldDB" id="A0A6J6Y1Q4"/>
<reference evidence="10" key="1">
    <citation type="submission" date="2020-05" db="EMBL/GenBank/DDBJ databases">
        <authorList>
            <person name="Chiriac C."/>
            <person name="Salcher M."/>
            <person name="Ghai R."/>
            <person name="Kavagutti S V."/>
        </authorList>
    </citation>
    <scope>NUCLEOTIDE SEQUENCE</scope>
</reference>
<dbReference type="GO" id="GO:0006633">
    <property type="term" value="P:fatty acid biosynthetic process"/>
    <property type="evidence" value="ECO:0007669"/>
    <property type="project" value="UniProtKB-KW"/>
</dbReference>
<sequence length="257" mass="26481">MSTGENRQVALVTGENRQVALVTGATRGIGRAIAQALAAQGFVVIGTATSPEGAATITESLAPHGGHGLCLDVNDAAGVEAAIDGIVKTHGGLHVLVNNAGITRDTLAMRMKDDDWDAVLDTNLKAVFRCSRAVMRTMMKQRHGRIISITSVVGAAGNAGQANYAAAKAGVAGMTRSLARELGSRNITVNCIAPGFIATDMTADLPEAQKTALLGQIPLGRLGTPEEIAHAVVFLASPLAGYVTGTELHVNGGMYMN</sequence>
<comment type="pathway">
    <text evidence="1">Lipid metabolism; fatty acid biosynthesis.</text>
</comment>
<organism evidence="10">
    <name type="scientific">freshwater metagenome</name>
    <dbReference type="NCBI Taxonomy" id="449393"/>
    <lineage>
        <taxon>unclassified sequences</taxon>
        <taxon>metagenomes</taxon>
        <taxon>ecological metagenomes</taxon>
    </lineage>
</organism>